<protein>
    <submittedName>
        <fullName evidence="10">Two-component system, OmpR family, copper resistance phosphate regulon response regulator CusR/two-component system, OmpR family, response regulator MprA</fullName>
    </submittedName>
</protein>
<name>A0A1G7KQX2_9BACT</name>
<evidence type="ECO:0000256" key="4">
    <source>
        <dbReference type="ARBA" id="ARBA00023125"/>
    </source>
</evidence>
<evidence type="ECO:0000256" key="2">
    <source>
        <dbReference type="ARBA" id="ARBA00023012"/>
    </source>
</evidence>
<dbReference type="SMART" id="SM00862">
    <property type="entry name" value="Trans_reg_C"/>
    <property type="match status" value="1"/>
</dbReference>
<dbReference type="PANTHER" id="PTHR48111">
    <property type="entry name" value="REGULATOR OF RPOS"/>
    <property type="match status" value="1"/>
</dbReference>
<evidence type="ECO:0000256" key="7">
    <source>
        <dbReference type="PROSITE-ProRule" id="PRU01091"/>
    </source>
</evidence>
<dbReference type="Gene3D" id="6.10.250.690">
    <property type="match status" value="1"/>
</dbReference>
<dbReference type="Gene3D" id="1.10.10.10">
    <property type="entry name" value="Winged helix-like DNA-binding domain superfamily/Winged helix DNA-binding domain"/>
    <property type="match status" value="1"/>
</dbReference>
<dbReference type="RefSeq" id="WP_083345239.1">
    <property type="nucleotide sequence ID" value="NZ_LT629690.1"/>
</dbReference>
<keyword evidence="11" id="KW-1185">Reference proteome</keyword>
<dbReference type="EMBL" id="LT629690">
    <property type="protein sequence ID" value="SDF39575.1"/>
    <property type="molecule type" value="Genomic_DNA"/>
</dbReference>
<evidence type="ECO:0000256" key="5">
    <source>
        <dbReference type="ARBA" id="ARBA00023163"/>
    </source>
</evidence>
<keyword evidence="1 6" id="KW-0597">Phosphoprotein</keyword>
<evidence type="ECO:0000256" key="1">
    <source>
        <dbReference type="ARBA" id="ARBA00022553"/>
    </source>
</evidence>
<dbReference type="InterPro" id="IPR001789">
    <property type="entry name" value="Sig_transdc_resp-reg_receiver"/>
</dbReference>
<reference evidence="10 11" key="1">
    <citation type="submission" date="2016-10" db="EMBL/GenBank/DDBJ databases">
        <authorList>
            <person name="de Groot N.N."/>
        </authorList>
    </citation>
    <scope>NUCLEOTIDE SEQUENCE [LARGE SCALE GENOMIC DNA]</scope>
    <source>
        <strain evidence="10 11">GAS232</strain>
    </source>
</reference>
<keyword evidence="2" id="KW-0902">Two-component regulatory system</keyword>
<feature type="domain" description="OmpR/PhoB-type" evidence="9">
    <location>
        <begin position="124"/>
        <end position="222"/>
    </location>
</feature>
<keyword evidence="5" id="KW-0804">Transcription</keyword>
<dbReference type="Proteomes" id="UP000182427">
    <property type="component" value="Chromosome I"/>
</dbReference>
<dbReference type="InterPro" id="IPR001867">
    <property type="entry name" value="OmpR/PhoB-type_DNA-bd"/>
</dbReference>
<gene>
    <name evidence="10" type="ORF">SAMN05444167_2273</name>
</gene>
<organism evidence="10 11">
    <name type="scientific">Terriglobus roseus</name>
    <dbReference type="NCBI Taxonomy" id="392734"/>
    <lineage>
        <taxon>Bacteria</taxon>
        <taxon>Pseudomonadati</taxon>
        <taxon>Acidobacteriota</taxon>
        <taxon>Terriglobia</taxon>
        <taxon>Terriglobales</taxon>
        <taxon>Acidobacteriaceae</taxon>
        <taxon>Terriglobus</taxon>
    </lineage>
</organism>
<keyword evidence="3" id="KW-0805">Transcription regulation</keyword>
<dbReference type="SUPFAM" id="SSF52172">
    <property type="entry name" value="CheY-like"/>
    <property type="match status" value="1"/>
</dbReference>
<proteinExistence type="predicted"/>
<feature type="DNA-binding region" description="OmpR/PhoB-type" evidence="7">
    <location>
        <begin position="124"/>
        <end position="222"/>
    </location>
</feature>
<dbReference type="InterPro" id="IPR039420">
    <property type="entry name" value="WalR-like"/>
</dbReference>
<dbReference type="PROSITE" id="PS51755">
    <property type="entry name" value="OMPR_PHOB"/>
    <property type="match status" value="1"/>
</dbReference>
<accession>A0A1G7KQX2</accession>
<dbReference type="InterPro" id="IPR036388">
    <property type="entry name" value="WH-like_DNA-bd_sf"/>
</dbReference>
<dbReference type="InterPro" id="IPR011006">
    <property type="entry name" value="CheY-like_superfamily"/>
</dbReference>
<feature type="modified residue" description="4-aspartylphosphate" evidence="6">
    <location>
        <position position="51"/>
    </location>
</feature>
<dbReference type="Pfam" id="PF00486">
    <property type="entry name" value="Trans_reg_C"/>
    <property type="match status" value="1"/>
</dbReference>
<dbReference type="OrthoDB" id="9790442at2"/>
<dbReference type="Pfam" id="PF00072">
    <property type="entry name" value="Response_reg"/>
    <property type="match status" value="1"/>
</dbReference>
<dbReference type="CDD" id="cd00383">
    <property type="entry name" value="trans_reg_C"/>
    <property type="match status" value="1"/>
</dbReference>
<dbReference type="SMART" id="SM00448">
    <property type="entry name" value="REC"/>
    <property type="match status" value="1"/>
</dbReference>
<feature type="domain" description="Response regulatory" evidence="8">
    <location>
        <begin position="2"/>
        <end position="116"/>
    </location>
</feature>
<sequence>MQILVVEDRPRMARLLDRALRRDGHTVTLAFDGEQAMEYGRSPHLDVILLDVALPGIDGFTVLNTLRTERLTTPTIMLTARDSMEDIVRGLDLGADDYLTKPFSLANLLARIRAVSRRRPVIQTERLEFRDLALDRSTHQLCRLGRSMPLSRIEFALMEKLLRNAGMVVTKDVLVEAAWGLGADVSDTSLYVYMRALRNKIASDGERQLLHTIRGVGYTLRQAQV</sequence>
<keyword evidence="4 7" id="KW-0238">DNA-binding</keyword>
<evidence type="ECO:0000259" key="8">
    <source>
        <dbReference type="PROSITE" id="PS50110"/>
    </source>
</evidence>
<dbReference type="GO" id="GO:0032993">
    <property type="term" value="C:protein-DNA complex"/>
    <property type="evidence" value="ECO:0007669"/>
    <property type="project" value="TreeGrafter"/>
</dbReference>
<evidence type="ECO:0000313" key="11">
    <source>
        <dbReference type="Proteomes" id="UP000182427"/>
    </source>
</evidence>
<dbReference type="GO" id="GO:0000976">
    <property type="term" value="F:transcription cis-regulatory region binding"/>
    <property type="evidence" value="ECO:0007669"/>
    <property type="project" value="TreeGrafter"/>
</dbReference>
<dbReference type="GO" id="GO:0006355">
    <property type="term" value="P:regulation of DNA-templated transcription"/>
    <property type="evidence" value="ECO:0007669"/>
    <property type="project" value="InterPro"/>
</dbReference>
<dbReference type="GO" id="GO:0005829">
    <property type="term" value="C:cytosol"/>
    <property type="evidence" value="ECO:0007669"/>
    <property type="project" value="TreeGrafter"/>
</dbReference>
<dbReference type="GO" id="GO:0000156">
    <property type="term" value="F:phosphorelay response regulator activity"/>
    <property type="evidence" value="ECO:0007669"/>
    <property type="project" value="TreeGrafter"/>
</dbReference>
<evidence type="ECO:0000259" key="9">
    <source>
        <dbReference type="PROSITE" id="PS51755"/>
    </source>
</evidence>
<evidence type="ECO:0000313" key="10">
    <source>
        <dbReference type="EMBL" id="SDF39575.1"/>
    </source>
</evidence>
<dbReference type="PROSITE" id="PS50110">
    <property type="entry name" value="RESPONSE_REGULATORY"/>
    <property type="match status" value="1"/>
</dbReference>
<dbReference type="Gene3D" id="3.40.50.2300">
    <property type="match status" value="1"/>
</dbReference>
<dbReference type="PANTHER" id="PTHR48111:SF22">
    <property type="entry name" value="REGULATOR OF RPOS"/>
    <property type="match status" value="1"/>
</dbReference>
<dbReference type="AlphaFoldDB" id="A0A1G7KQX2"/>
<evidence type="ECO:0000256" key="3">
    <source>
        <dbReference type="ARBA" id="ARBA00023015"/>
    </source>
</evidence>
<evidence type="ECO:0000256" key="6">
    <source>
        <dbReference type="PROSITE-ProRule" id="PRU00169"/>
    </source>
</evidence>